<dbReference type="AlphaFoldDB" id="A0A7X5ZCX3"/>
<evidence type="ECO:0000313" key="1">
    <source>
        <dbReference type="EMBL" id="NIH95504.1"/>
    </source>
</evidence>
<protein>
    <recommendedName>
        <fullName evidence="3">DUF1802 family protein</fullName>
    </recommendedName>
</protein>
<dbReference type="PIRSF" id="PIRSF018957">
    <property type="entry name" value="UCP018957"/>
    <property type="match status" value="1"/>
</dbReference>
<accession>A0A7X5ZCX3</accession>
<dbReference type="InterPro" id="IPR008307">
    <property type="entry name" value="UCP018957"/>
</dbReference>
<dbReference type="Pfam" id="PF08819">
    <property type="entry name" value="DUF1802"/>
    <property type="match status" value="1"/>
</dbReference>
<dbReference type="RefSeq" id="WP_167158610.1">
    <property type="nucleotide sequence ID" value="NZ_JAANOW010000001.1"/>
</dbReference>
<proteinExistence type="predicted"/>
<sequence length="189" mass="20435">MNSPALKEWSAAVRALLDGRQTVLLRKGGIHEKRFALDPAAAAAAPFLLFPTVAHSHAQRVRPEHRDLLAPDGQEADSTEEAVVLRAGAKVVAAVQVNRPEAIEEIADLHIWTAESVRADRLDFRPRHRLTVLVVQAHPLAVPIRLPRTPEHAGCASWVQLAAPQDFGAPVHDAQTLAAIAGRVRDSVG</sequence>
<comment type="caution">
    <text evidence="1">The sequence shown here is derived from an EMBL/GenBank/DDBJ whole genome shotgun (WGS) entry which is preliminary data.</text>
</comment>
<gene>
    <name evidence="1" type="ORF">FHU31_002460</name>
</gene>
<dbReference type="Proteomes" id="UP000547444">
    <property type="component" value="Unassembled WGS sequence"/>
</dbReference>
<evidence type="ECO:0000313" key="2">
    <source>
        <dbReference type="Proteomes" id="UP000547444"/>
    </source>
</evidence>
<reference evidence="1 2" key="1">
    <citation type="submission" date="2020-03" db="EMBL/GenBank/DDBJ databases">
        <title>Sequencing the genomes of 1000 actinobacteria strains.</title>
        <authorList>
            <person name="Klenk H.-P."/>
        </authorList>
    </citation>
    <scope>NUCLEOTIDE SEQUENCE [LARGE SCALE GENOMIC DNA]</scope>
    <source>
        <strain evidence="1 2">DSM 44556</strain>
    </source>
</reference>
<organism evidence="1 2">
    <name type="scientific">Mycolicibacterium fluoranthenivorans</name>
    <dbReference type="NCBI Taxonomy" id="258505"/>
    <lineage>
        <taxon>Bacteria</taxon>
        <taxon>Bacillati</taxon>
        <taxon>Actinomycetota</taxon>
        <taxon>Actinomycetes</taxon>
        <taxon>Mycobacteriales</taxon>
        <taxon>Mycobacteriaceae</taxon>
        <taxon>Mycolicibacterium</taxon>
    </lineage>
</organism>
<dbReference type="EMBL" id="JAANOW010000001">
    <property type="protein sequence ID" value="NIH95504.1"/>
    <property type="molecule type" value="Genomic_DNA"/>
</dbReference>
<evidence type="ECO:0008006" key="3">
    <source>
        <dbReference type="Google" id="ProtNLM"/>
    </source>
</evidence>
<keyword evidence="2" id="KW-1185">Reference proteome</keyword>
<dbReference type="InterPro" id="IPR014923">
    <property type="entry name" value="DUF1802"/>
</dbReference>
<name>A0A7X5ZCX3_9MYCO</name>